<evidence type="ECO:0000256" key="4">
    <source>
        <dbReference type="ARBA" id="ARBA00022857"/>
    </source>
</evidence>
<dbReference type="GO" id="GO:0016668">
    <property type="term" value="F:oxidoreductase activity, acting on a sulfur group of donors, NAD(P) as acceptor"/>
    <property type="evidence" value="ECO:0007669"/>
    <property type="project" value="InterPro"/>
</dbReference>
<reference evidence="14" key="1">
    <citation type="submission" date="2017-09" db="EMBL/GenBank/DDBJ databases">
        <title>Brachybacterium sp. VM2412.</title>
        <authorList>
            <person name="Tak E.J."/>
            <person name="Bae J.-W."/>
        </authorList>
    </citation>
    <scope>NUCLEOTIDE SEQUENCE [LARGE SCALE GENOMIC DNA]</scope>
    <source>
        <strain evidence="14">VM2412</strain>
    </source>
</reference>
<dbReference type="Proteomes" id="UP000218165">
    <property type="component" value="Chromosome"/>
</dbReference>
<evidence type="ECO:0000256" key="2">
    <source>
        <dbReference type="ARBA" id="ARBA00022630"/>
    </source>
</evidence>
<gene>
    <name evidence="13" type="ORF">CFK38_10430</name>
</gene>
<dbReference type="GO" id="GO:0003955">
    <property type="term" value="F:NAD(P)H dehydrogenase (quinone) activity"/>
    <property type="evidence" value="ECO:0007669"/>
    <property type="project" value="TreeGrafter"/>
</dbReference>
<accession>A0A291GSS9</accession>
<dbReference type="PANTHER" id="PTHR43014:SF2">
    <property type="entry name" value="MERCURIC REDUCTASE"/>
    <property type="match status" value="1"/>
</dbReference>
<evidence type="ECO:0000259" key="11">
    <source>
        <dbReference type="Pfam" id="PF02852"/>
    </source>
</evidence>
<evidence type="ECO:0000256" key="9">
    <source>
        <dbReference type="PIRSR" id="PIRSR000350-4"/>
    </source>
</evidence>
<dbReference type="PRINTS" id="PR00411">
    <property type="entry name" value="PNDRDTASEI"/>
</dbReference>
<evidence type="ECO:0000256" key="7">
    <source>
        <dbReference type="ARBA" id="ARBA00023284"/>
    </source>
</evidence>
<dbReference type="Gene3D" id="3.50.50.60">
    <property type="entry name" value="FAD/NAD(P)-binding domain"/>
    <property type="match status" value="2"/>
</dbReference>
<feature type="binding site" evidence="8">
    <location>
        <position position="54"/>
    </location>
    <ligand>
        <name>FAD</name>
        <dbReference type="ChEBI" id="CHEBI:57692"/>
    </ligand>
</feature>
<dbReference type="Pfam" id="PF07992">
    <property type="entry name" value="Pyr_redox_2"/>
    <property type="match status" value="1"/>
</dbReference>
<dbReference type="InterPro" id="IPR001100">
    <property type="entry name" value="Pyr_nuc-diS_OxRdtase"/>
</dbReference>
<keyword evidence="2 10" id="KW-0285">Flavoprotein</keyword>
<feature type="binding site" evidence="8">
    <location>
        <position position="260"/>
    </location>
    <ligand>
        <name>NAD(+)</name>
        <dbReference type="ChEBI" id="CHEBI:57540"/>
    </ligand>
</feature>
<dbReference type="InterPro" id="IPR012999">
    <property type="entry name" value="Pyr_OxRdtase_I_AS"/>
</dbReference>
<name>A0A291GSS9_9MICO</name>
<keyword evidence="14" id="KW-1185">Reference proteome</keyword>
<keyword evidence="8" id="KW-0520">NAD</keyword>
<dbReference type="InterPro" id="IPR004099">
    <property type="entry name" value="Pyr_nucl-diS_OxRdtase_dimer"/>
</dbReference>
<dbReference type="PRINTS" id="PR00368">
    <property type="entry name" value="FADPNR"/>
</dbReference>
<evidence type="ECO:0000256" key="8">
    <source>
        <dbReference type="PIRSR" id="PIRSR000350-3"/>
    </source>
</evidence>
<dbReference type="SUPFAM" id="SSF51905">
    <property type="entry name" value="FAD/NAD(P)-binding domain"/>
    <property type="match status" value="1"/>
</dbReference>
<keyword evidence="4" id="KW-0521">NADP</keyword>
<dbReference type="GO" id="GO:0050660">
    <property type="term" value="F:flavin adenine dinucleotide binding"/>
    <property type="evidence" value="ECO:0007669"/>
    <property type="project" value="TreeGrafter"/>
</dbReference>
<keyword evidence="3 8" id="KW-0274">FAD</keyword>
<feature type="disulfide bond" description="Redox-active" evidence="9">
    <location>
        <begin position="45"/>
        <end position="50"/>
    </location>
</feature>
<evidence type="ECO:0000256" key="5">
    <source>
        <dbReference type="ARBA" id="ARBA00023002"/>
    </source>
</evidence>
<dbReference type="KEGG" id="brz:CFK38_10430"/>
<evidence type="ECO:0000259" key="12">
    <source>
        <dbReference type="Pfam" id="PF07992"/>
    </source>
</evidence>
<evidence type="ECO:0000313" key="14">
    <source>
        <dbReference type="Proteomes" id="UP000218165"/>
    </source>
</evidence>
<evidence type="ECO:0000256" key="3">
    <source>
        <dbReference type="ARBA" id="ARBA00022827"/>
    </source>
</evidence>
<dbReference type="SUPFAM" id="SSF55424">
    <property type="entry name" value="FAD/NAD-linked reductases, dimerisation (C-terminal) domain"/>
    <property type="match status" value="1"/>
</dbReference>
<protein>
    <submittedName>
        <fullName evidence="13">Oxidoreductase</fullName>
    </submittedName>
</protein>
<keyword evidence="5 10" id="KW-0560">Oxidoreductase</keyword>
<dbReference type="OrthoDB" id="9800167at2"/>
<dbReference type="InterPro" id="IPR016156">
    <property type="entry name" value="FAD/NAD-linked_Rdtase_dimer_sf"/>
</dbReference>
<organism evidence="13 14">
    <name type="scientific">Brachybacterium vulturis</name>
    <dbReference type="NCBI Taxonomy" id="2017484"/>
    <lineage>
        <taxon>Bacteria</taxon>
        <taxon>Bacillati</taxon>
        <taxon>Actinomycetota</taxon>
        <taxon>Actinomycetes</taxon>
        <taxon>Micrococcales</taxon>
        <taxon>Dermabacteraceae</taxon>
        <taxon>Brachybacterium</taxon>
    </lineage>
</organism>
<dbReference type="Pfam" id="PF02852">
    <property type="entry name" value="Pyr_redox_dim"/>
    <property type="match status" value="1"/>
</dbReference>
<dbReference type="EMBL" id="CP023563">
    <property type="protein sequence ID" value="ATG53210.1"/>
    <property type="molecule type" value="Genomic_DNA"/>
</dbReference>
<feature type="binding site" evidence="8">
    <location>
        <begin position="172"/>
        <end position="179"/>
    </location>
    <ligand>
        <name>NAD(+)</name>
        <dbReference type="ChEBI" id="CHEBI:57540"/>
    </ligand>
</feature>
<keyword evidence="6" id="KW-1015">Disulfide bond</keyword>
<evidence type="ECO:0000313" key="13">
    <source>
        <dbReference type="EMBL" id="ATG53210.1"/>
    </source>
</evidence>
<dbReference type="InterPro" id="IPR036188">
    <property type="entry name" value="FAD/NAD-bd_sf"/>
</dbReference>
<dbReference type="Gene3D" id="3.30.390.30">
    <property type="match status" value="1"/>
</dbReference>
<dbReference type="PANTHER" id="PTHR43014">
    <property type="entry name" value="MERCURIC REDUCTASE"/>
    <property type="match status" value="1"/>
</dbReference>
<proteinExistence type="inferred from homology"/>
<feature type="domain" description="FAD/NAD(P)-binding" evidence="12">
    <location>
        <begin position="9"/>
        <end position="313"/>
    </location>
</feature>
<dbReference type="PIRSF" id="PIRSF000350">
    <property type="entry name" value="Mercury_reductase_MerA"/>
    <property type="match status" value="1"/>
</dbReference>
<sequence>MEPDEKPWELVVVGAGSAGLTAARTARLLGAEVLLIERHRWGGDCLWTGCVPSKSLIAQARRAPPARRRSAGVLEAHDVFTGIDSARESIAPDDSPEALRGIGVRTLQGEAMFTGDQSMIVGGRSVEFTRAIVATGSRPSVPGIPGLAEVDPLTSDTIWELRELPERMVVVGGGAIACELGQALARLGVQVTIILRGPDILPGEIPEARELVRSALEVDGVRVLTGRCVVRFHRDASQECAALLDDGTRVDADRVLVATGRRAGVDQLGLIATGVETDDCGWISCDPTLRTDNPSIWAAGDVTWLPKHAHVAGVSGAVAARNALLGTRRTMHDAGAPRVLFTAPEIASVGTQEPTGRDRVATVRHVHVDRAVAEDDTAGFTRIIVDRRGRILGGTIVGPRAGETLGELTLAVDQGITVQRLTSVMHSYPTYSDGLWNAAIQESQRRLREGMAGRLASLMRRRASWRARRGVKRR</sequence>
<keyword evidence="8" id="KW-0547">Nucleotide-binding</keyword>
<comment type="cofactor">
    <cofactor evidence="8">
        <name>FAD</name>
        <dbReference type="ChEBI" id="CHEBI:57692"/>
    </cofactor>
    <text evidence="8">Binds 1 FAD per subunit.</text>
</comment>
<dbReference type="RefSeq" id="WP_096804317.1">
    <property type="nucleotide sequence ID" value="NZ_CP023563.1"/>
</dbReference>
<evidence type="ECO:0000256" key="6">
    <source>
        <dbReference type="ARBA" id="ARBA00023157"/>
    </source>
</evidence>
<keyword evidence="7 10" id="KW-0676">Redox-active center</keyword>
<comment type="similarity">
    <text evidence="1 10">Belongs to the class-I pyridine nucleotide-disulfide oxidoreductase family.</text>
</comment>
<feature type="domain" description="Pyridine nucleotide-disulphide oxidoreductase dimerisation" evidence="11">
    <location>
        <begin position="337"/>
        <end position="438"/>
    </location>
</feature>
<dbReference type="PROSITE" id="PS00076">
    <property type="entry name" value="PYRIDINE_REDOX_1"/>
    <property type="match status" value="1"/>
</dbReference>
<dbReference type="InterPro" id="IPR023753">
    <property type="entry name" value="FAD/NAD-binding_dom"/>
</dbReference>
<feature type="binding site" evidence="8">
    <location>
        <begin position="135"/>
        <end position="137"/>
    </location>
    <ligand>
        <name>FAD</name>
        <dbReference type="ChEBI" id="CHEBI:57692"/>
    </ligand>
</feature>
<evidence type="ECO:0000256" key="1">
    <source>
        <dbReference type="ARBA" id="ARBA00007532"/>
    </source>
</evidence>
<dbReference type="AlphaFoldDB" id="A0A291GSS9"/>
<feature type="binding site" evidence="8">
    <location>
        <position position="301"/>
    </location>
    <ligand>
        <name>FAD</name>
        <dbReference type="ChEBI" id="CHEBI:57692"/>
    </ligand>
</feature>
<evidence type="ECO:0000256" key="10">
    <source>
        <dbReference type="RuleBase" id="RU003691"/>
    </source>
</evidence>